<name>A0A6J5WVW8_PRUAR</name>
<reference evidence="2" key="1">
    <citation type="journal article" date="2020" name="Genome Biol.">
        <title>Gamete binning: chromosome-level and haplotype-resolved genome assembly enabled by high-throughput single-cell sequencing of gamete genomes.</title>
        <authorList>
            <person name="Campoy J.A."/>
            <person name="Sun H."/>
            <person name="Goel M."/>
            <person name="Jiao W.-B."/>
            <person name="Folz-Donahue K."/>
            <person name="Wang N."/>
            <person name="Rubio M."/>
            <person name="Liu C."/>
            <person name="Kukat C."/>
            <person name="Ruiz D."/>
            <person name="Huettel B."/>
            <person name="Schneeberger K."/>
        </authorList>
    </citation>
    <scope>NUCLEOTIDE SEQUENCE [LARGE SCALE GENOMIC DNA]</scope>
    <source>
        <strain evidence="2">cv. Rojo Pasion</strain>
    </source>
</reference>
<protein>
    <submittedName>
        <fullName evidence="1">Uncharacterized protein</fullName>
    </submittedName>
</protein>
<accession>A0A6J5WVW8</accession>
<evidence type="ECO:0000313" key="2">
    <source>
        <dbReference type="Proteomes" id="UP000507245"/>
    </source>
</evidence>
<proteinExistence type="predicted"/>
<keyword evidence="2" id="KW-1185">Reference proteome</keyword>
<sequence>MPTSGMFDVFAEPSAQAFSFRFHRSPPSLPSSFHPVPLFTCFLAFFSFDLKINLYLKAVRTGNAAVGVRGTDTIVLGVKKKSTASSRTPFLLSKRCCLNCVFDCLIALPIVVRQQIDGTMNIVPIHNLHRFQSSVKIRMCVQNLENKGVQI</sequence>
<gene>
    <name evidence="1" type="ORF">ORAREDHAP_LOCUS22029</name>
</gene>
<dbReference type="InterPro" id="IPR029055">
    <property type="entry name" value="Ntn_hydrolases_N"/>
</dbReference>
<dbReference type="EMBL" id="CAEKKB010000003">
    <property type="protein sequence ID" value="CAB4304453.1"/>
    <property type="molecule type" value="Genomic_DNA"/>
</dbReference>
<dbReference type="AlphaFoldDB" id="A0A6J5WVW8"/>
<dbReference type="SUPFAM" id="SSF56235">
    <property type="entry name" value="N-terminal nucleophile aminohydrolases (Ntn hydrolases)"/>
    <property type="match status" value="1"/>
</dbReference>
<organism evidence="1 2">
    <name type="scientific">Prunus armeniaca</name>
    <name type="common">Apricot</name>
    <name type="synonym">Armeniaca vulgaris</name>
    <dbReference type="NCBI Taxonomy" id="36596"/>
    <lineage>
        <taxon>Eukaryota</taxon>
        <taxon>Viridiplantae</taxon>
        <taxon>Streptophyta</taxon>
        <taxon>Embryophyta</taxon>
        <taxon>Tracheophyta</taxon>
        <taxon>Spermatophyta</taxon>
        <taxon>Magnoliopsida</taxon>
        <taxon>eudicotyledons</taxon>
        <taxon>Gunneridae</taxon>
        <taxon>Pentapetalae</taxon>
        <taxon>rosids</taxon>
        <taxon>fabids</taxon>
        <taxon>Rosales</taxon>
        <taxon>Rosaceae</taxon>
        <taxon>Amygdaloideae</taxon>
        <taxon>Amygdaleae</taxon>
        <taxon>Prunus</taxon>
    </lineage>
</organism>
<evidence type="ECO:0000313" key="1">
    <source>
        <dbReference type="EMBL" id="CAB4304453.1"/>
    </source>
</evidence>
<dbReference type="Proteomes" id="UP000507245">
    <property type="component" value="Unassembled WGS sequence"/>
</dbReference>